<keyword evidence="15" id="KW-1185">Reference proteome</keyword>
<dbReference type="PIRSF" id="PIRSF000804">
    <property type="entry name" value="DNA_pol_III_b"/>
    <property type="match status" value="1"/>
</dbReference>
<dbReference type="Gene3D" id="3.10.150.10">
    <property type="entry name" value="DNA Polymerase III, subunit A, domain 2"/>
    <property type="match status" value="3"/>
</dbReference>
<dbReference type="PANTHER" id="PTHR30478:SF0">
    <property type="entry name" value="BETA SLIDING CLAMP"/>
    <property type="match status" value="1"/>
</dbReference>
<dbReference type="Pfam" id="PF02768">
    <property type="entry name" value="DNA_pol3_beta_3"/>
    <property type="match status" value="1"/>
</dbReference>
<gene>
    <name evidence="14" type="ORF">JWV37_04930</name>
</gene>
<evidence type="ECO:0000256" key="4">
    <source>
        <dbReference type="ARBA" id="ARBA00022490"/>
    </source>
</evidence>
<dbReference type="EMBL" id="JAFHKK010000007">
    <property type="protein sequence ID" value="MBN2964114.1"/>
    <property type="molecule type" value="Genomic_DNA"/>
</dbReference>
<feature type="domain" description="DNA polymerase III beta sliding clamp C-terminal" evidence="13">
    <location>
        <begin position="241"/>
        <end position="353"/>
    </location>
</feature>
<keyword evidence="5 10" id="KW-0808">Transferase</keyword>
<protein>
    <recommendedName>
        <fullName evidence="3 10">Beta sliding clamp</fullName>
    </recommendedName>
</protein>
<reference evidence="14" key="2">
    <citation type="submission" date="2021-02" db="EMBL/GenBank/DDBJ databases">
        <authorList>
            <person name="Merkel A.Y."/>
        </authorList>
    </citation>
    <scope>NUCLEOTIDE SEQUENCE</scope>
    <source>
        <strain evidence="14">T05b</strain>
    </source>
</reference>
<dbReference type="InterPro" id="IPR046938">
    <property type="entry name" value="DNA_clamp_sf"/>
</dbReference>
<dbReference type="NCBIfam" id="TIGR00663">
    <property type="entry name" value="dnan"/>
    <property type="match status" value="1"/>
</dbReference>
<dbReference type="Pfam" id="PF02767">
    <property type="entry name" value="DNA_pol3_beta_2"/>
    <property type="match status" value="1"/>
</dbReference>
<accession>A0ABS2WR38</accession>
<feature type="domain" description="DNA polymerase III beta sliding clamp N-terminal" evidence="11">
    <location>
        <begin position="1"/>
        <end position="118"/>
    </location>
</feature>
<dbReference type="InterPro" id="IPR001001">
    <property type="entry name" value="DNA_polIII_beta"/>
</dbReference>
<keyword evidence="6 10" id="KW-0548">Nucleotidyltransferase</keyword>
<dbReference type="InterPro" id="IPR022634">
    <property type="entry name" value="DNA_polIII_beta_N"/>
</dbReference>
<dbReference type="SUPFAM" id="SSF55979">
    <property type="entry name" value="DNA clamp"/>
    <property type="match status" value="3"/>
</dbReference>
<comment type="subcellular location">
    <subcellularLocation>
        <location evidence="1 10">Cytoplasm</location>
    </subcellularLocation>
</comment>
<evidence type="ECO:0000259" key="12">
    <source>
        <dbReference type="Pfam" id="PF02767"/>
    </source>
</evidence>
<name>A0ABS2WR38_9BACT</name>
<dbReference type="InterPro" id="IPR022635">
    <property type="entry name" value="DNA_polIII_beta_C"/>
</dbReference>
<evidence type="ECO:0000256" key="10">
    <source>
        <dbReference type="PIRNR" id="PIRNR000804"/>
    </source>
</evidence>
<comment type="similarity">
    <text evidence="2 10">Belongs to the beta sliding clamp family.</text>
</comment>
<keyword evidence="7 10" id="KW-0235">DNA replication</keyword>
<comment type="subunit">
    <text evidence="10">Forms a ring-shaped head-to-tail homodimer around DNA.</text>
</comment>
<evidence type="ECO:0000256" key="9">
    <source>
        <dbReference type="ARBA" id="ARBA00023125"/>
    </source>
</evidence>
<keyword evidence="9" id="KW-0238">DNA-binding</keyword>
<comment type="function">
    <text evidence="10">Confers DNA tethering and processivity to DNA polymerases and other proteins. Acts as a clamp, forming a ring around DNA (a reaction catalyzed by the clamp-loading complex) which diffuses in an ATP-independent manner freely and bidirectionally along dsDNA. Initially characterized for its ability to contact the catalytic subunit of DNA polymerase III (Pol III), a complex, multichain enzyme responsible for most of the replicative synthesis in bacteria; Pol III exhibits 3'-5' exonuclease proofreading activity. The beta chain is required for initiation of replication as well as for processivity of DNA replication.</text>
</comment>
<evidence type="ECO:0000313" key="14">
    <source>
        <dbReference type="EMBL" id="MBN2964114.1"/>
    </source>
</evidence>
<evidence type="ECO:0000256" key="2">
    <source>
        <dbReference type="ARBA" id="ARBA00010752"/>
    </source>
</evidence>
<dbReference type="PANTHER" id="PTHR30478">
    <property type="entry name" value="DNA POLYMERASE III SUBUNIT BETA"/>
    <property type="match status" value="1"/>
</dbReference>
<dbReference type="InterPro" id="IPR022637">
    <property type="entry name" value="DNA_polIII_beta_cen"/>
</dbReference>
<evidence type="ECO:0000256" key="7">
    <source>
        <dbReference type="ARBA" id="ARBA00022705"/>
    </source>
</evidence>
<evidence type="ECO:0000259" key="13">
    <source>
        <dbReference type="Pfam" id="PF02768"/>
    </source>
</evidence>
<keyword evidence="8 10" id="KW-0239">DNA-directed DNA polymerase</keyword>
<evidence type="ECO:0000256" key="1">
    <source>
        <dbReference type="ARBA" id="ARBA00004496"/>
    </source>
</evidence>
<dbReference type="RefSeq" id="WP_205458661.1">
    <property type="nucleotide sequence ID" value="NZ_JAFHKK010000007.1"/>
</dbReference>
<dbReference type="CDD" id="cd00140">
    <property type="entry name" value="beta_clamp"/>
    <property type="match status" value="1"/>
</dbReference>
<proteinExistence type="inferred from homology"/>
<evidence type="ECO:0000313" key="15">
    <source>
        <dbReference type="Proteomes" id="UP000703590"/>
    </source>
</evidence>
<dbReference type="Proteomes" id="UP000703590">
    <property type="component" value="Unassembled WGS sequence"/>
</dbReference>
<reference evidence="14" key="1">
    <citation type="submission" date="2021-02" db="EMBL/GenBank/DDBJ databases">
        <title>Sulfurospirillum tamanensis sp. nov.</title>
        <authorList>
            <person name="Frolova A."/>
            <person name="Merkel A."/>
            <person name="Slobodkin A."/>
        </authorList>
    </citation>
    <scope>NUCLEOTIDE SEQUENCE</scope>
    <source>
        <strain evidence="14">T05b</strain>
    </source>
</reference>
<dbReference type="Pfam" id="PF00712">
    <property type="entry name" value="DNA_pol3_beta"/>
    <property type="match status" value="1"/>
</dbReference>
<dbReference type="GO" id="GO:0003887">
    <property type="term" value="F:DNA-directed DNA polymerase activity"/>
    <property type="evidence" value="ECO:0007669"/>
    <property type="project" value="UniProtKB-EC"/>
</dbReference>
<evidence type="ECO:0000256" key="6">
    <source>
        <dbReference type="ARBA" id="ARBA00022695"/>
    </source>
</evidence>
<keyword evidence="4 10" id="KW-0963">Cytoplasm</keyword>
<evidence type="ECO:0000256" key="8">
    <source>
        <dbReference type="ARBA" id="ARBA00022932"/>
    </source>
</evidence>
<dbReference type="SMART" id="SM00480">
    <property type="entry name" value="POL3Bc"/>
    <property type="match status" value="1"/>
</dbReference>
<organism evidence="14 15">
    <name type="scientific">Sulfurospirillum tamanense</name>
    <dbReference type="NCBI Taxonomy" id="2813362"/>
    <lineage>
        <taxon>Bacteria</taxon>
        <taxon>Pseudomonadati</taxon>
        <taxon>Campylobacterota</taxon>
        <taxon>Epsilonproteobacteria</taxon>
        <taxon>Campylobacterales</taxon>
        <taxon>Sulfurospirillaceae</taxon>
        <taxon>Sulfurospirillum</taxon>
    </lineage>
</organism>
<evidence type="ECO:0000259" key="11">
    <source>
        <dbReference type="Pfam" id="PF00712"/>
    </source>
</evidence>
<sequence length="355" mass="40916">MKVSIHKSVLETVLVNTQPYLEKKDLSQITSHLYLRTFEDALEIKATDYEIGLTYHTHSIKIINEGIATANGKKLLDIIKILKDDEITLETINDYLYIKQKNSKFKLPMFNPSDFPDFPHVDEKPKFDINSTQLVRAIKKIAPAIDTNNPKFELNGALIDIKENYINLVATDTKRLALIRLEAPTDHAFSLIIPKKAISEIQKLFFDDIEIFYDGTTLIAKSNHFQFFTKLINGKFPDYARIIPQEKKYRLRLAKEKIVESLKQIAIISQEMKLTFKPDKITFESLNDDNIEAKTEIEFVTGLEEEIYLALNSRYMLDFLSNIEESSFTLGYNDAGLPFTLESENFKTIIMPIMI</sequence>
<evidence type="ECO:0000256" key="3">
    <source>
        <dbReference type="ARBA" id="ARBA00021035"/>
    </source>
</evidence>
<evidence type="ECO:0000256" key="5">
    <source>
        <dbReference type="ARBA" id="ARBA00022679"/>
    </source>
</evidence>
<feature type="domain" description="DNA polymerase III beta sliding clamp central" evidence="12">
    <location>
        <begin position="129"/>
        <end position="238"/>
    </location>
</feature>
<comment type="caution">
    <text evidence="14">The sequence shown here is derived from an EMBL/GenBank/DDBJ whole genome shotgun (WGS) entry which is preliminary data.</text>
</comment>